<evidence type="ECO:0000313" key="6">
    <source>
        <dbReference type="Proteomes" id="UP000812440"/>
    </source>
</evidence>
<evidence type="ECO:0000256" key="4">
    <source>
        <dbReference type="ARBA" id="ARBA00022525"/>
    </source>
</evidence>
<comment type="similarity">
    <text evidence="2">Belongs to the IL-6 superfamily.</text>
</comment>
<dbReference type="InterPro" id="IPR010681">
    <property type="entry name" value="PRF/CT"/>
</dbReference>
<dbReference type="Pfam" id="PF06875">
    <property type="entry name" value="PRF"/>
    <property type="match status" value="1"/>
</dbReference>
<dbReference type="AlphaFoldDB" id="A0A8T2IGI3"/>
<organism evidence="5 6">
    <name type="scientific">Hymenochirus boettgeri</name>
    <name type="common">Congo dwarf clawed frog</name>
    <dbReference type="NCBI Taxonomy" id="247094"/>
    <lineage>
        <taxon>Eukaryota</taxon>
        <taxon>Metazoa</taxon>
        <taxon>Chordata</taxon>
        <taxon>Craniata</taxon>
        <taxon>Vertebrata</taxon>
        <taxon>Euteleostomi</taxon>
        <taxon>Amphibia</taxon>
        <taxon>Batrachia</taxon>
        <taxon>Anura</taxon>
        <taxon>Pipoidea</taxon>
        <taxon>Pipidae</taxon>
        <taxon>Pipinae</taxon>
        <taxon>Hymenochirus</taxon>
    </lineage>
</organism>
<sequence>MEVLRADTPSDILSRQEEQKAKEVQRQALNLVKLLQAKSEGLVTEYLKNQGAPFSNPGFTYPLTQIEGLPVLDVQALPTSPWKSLVHSLLAYTSLISWFAAIIRWQKSLNPTAPDFINTLEASYQSANVLSASLSSLLQEPIPAPPSIPEIKEVFTQKITGYGVCQCFCDWLLQTRRDMEVLVTETSV</sequence>
<reference evidence="5" key="1">
    <citation type="thesis" date="2020" institute="ProQuest LLC" country="789 East Eisenhower Parkway, Ann Arbor, MI, USA">
        <title>Comparative Genomics and Chromosome Evolution.</title>
        <authorList>
            <person name="Mudd A.B."/>
        </authorList>
    </citation>
    <scope>NUCLEOTIDE SEQUENCE</scope>
    <source>
        <strain evidence="5">Female2</strain>
        <tissue evidence="5">Blood</tissue>
    </source>
</reference>
<keyword evidence="6" id="KW-1185">Reference proteome</keyword>
<dbReference type="GO" id="GO:0007166">
    <property type="term" value="P:cell surface receptor signaling pathway"/>
    <property type="evidence" value="ECO:0007669"/>
    <property type="project" value="TreeGrafter"/>
</dbReference>
<evidence type="ECO:0000256" key="3">
    <source>
        <dbReference type="ARBA" id="ARBA00022514"/>
    </source>
</evidence>
<dbReference type="GO" id="GO:0005615">
    <property type="term" value="C:extracellular space"/>
    <property type="evidence" value="ECO:0007669"/>
    <property type="project" value="UniProtKB-KW"/>
</dbReference>
<evidence type="ECO:0000256" key="1">
    <source>
        <dbReference type="ARBA" id="ARBA00004613"/>
    </source>
</evidence>
<keyword evidence="3" id="KW-0202">Cytokine</keyword>
<dbReference type="InterPro" id="IPR009079">
    <property type="entry name" value="4_helix_cytokine-like_core"/>
</dbReference>
<evidence type="ECO:0000256" key="2">
    <source>
        <dbReference type="ARBA" id="ARBA00007432"/>
    </source>
</evidence>
<dbReference type="Proteomes" id="UP000812440">
    <property type="component" value="Unassembled WGS sequence"/>
</dbReference>
<dbReference type="PANTHER" id="PTHR21353:SF8">
    <property type="entry name" value="CARDIOTROPHIN-2"/>
    <property type="match status" value="1"/>
</dbReference>
<dbReference type="OrthoDB" id="9938401at2759"/>
<protein>
    <submittedName>
        <fullName evidence="5">Uncharacterized protein</fullName>
    </submittedName>
</protein>
<dbReference type="EMBL" id="JAACNH010000011">
    <property type="protein sequence ID" value="KAG8432075.1"/>
    <property type="molecule type" value="Genomic_DNA"/>
</dbReference>
<dbReference type="GO" id="GO:0005125">
    <property type="term" value="F:cytokine activity"/>
    <property type="evidence" value="ECO:0007669"/>
    <property type="project" value="UniProtKB-KW"/>
</dbReference>
<gene>
    <name evidence="5" type="ORF">GDO86_018826</name>
</gene>
<name>A0A8T2IGI3_9PIPI</name>
<dbReference type="Gene3D" id="1.20.1250.10">
    <property type="match status" value="1"/>
</dbReference>
<comment type="subcellular location">
    <subcellularLocation>
        <location evidence="1">Secreted</location>
    </subcellularLocation>
</comment>
<evidence type="ECO:0000313" key="5">
    <source>
        <dbReference type="EMBL" id="KAG8432075.1"/>
    </source>
</evidence>
<keyword evidence="4" id="KW-0964">Secreted</keyword>
<dbReference type="PANTHER" id="PTHR21353">
    <property type="match status" value="1"/>
</dbReference>
<accession>A0A8T2IGI3</accession>
<dbReference type="SUPFAM" id="SSF47266">
    <property type="entry name" value="4-helical cytokines"/>
    <property type="match status" value="1"/>
</dbReference>
<proteinExistence type="inferred from homology"/>
<comment type="caution">
    <text evidence="5">The sequence shown here is derived from an EMBL/GenBank/DDBJ whole genome shotgun (WGS) entry which is preliminary data.</text>
</comment>